<dbReference type="FunFam" id="1.10.630.10:FF:000018">
    <property type="entry name" value="Cytochrome P450 monooxygenase"/>
    <property type="match status" value="1"/>
</dbReference>
<organism evidence="8 9">
    <name type="scientific">Paractinoplanes ferrugineus</name>
    <dbReference type="NCBI Taxonomy" id="113564"/>
    <lineage>
        <taxon>Bacteria</taxon>
        <taxon>Bacillati</taxon>
        <taxon>Actinomycetota</taxon>
        <taxon>Actinomycetes</taxon>
        <taxon>Micromonosporales</taxon>
        <taxon>Micromonosporaceae</taxon>
        <taxon>Paractinoplanes</taxon>
    </lineage>
</organism>
<dbReference type="PANTHER" id="PTHR46696">
    <property type="entry name" value="P450, PUTATIVE (EUROFUNG)-RELATED"/>
    <property type="match status" value="1"/>
</dbReference>
<dbReference type="GO" id="GO:0016705">
    <property type="term" value="F:oxidoreductase activity, acting on paired donors, with incorporation or reduction of molecular oxygen"/>
    <property type="evidence" value="ECO:0007669"/>
    <property type="project" value="InterPro"/>
</dbReference>
<dbReference type="GO" id="GO:0017000">
    <property type="term" value="P:antibiotic biosynthetic process"/>
    <property type="evidence" value="ECO:0007669"/>
    <property type="project" value="UniProtKB-ARBA"/>
</dbReference>
<comment type="caution">
    <text evidence="8">The sequence shown here is derived from an EMBL/GenBank/DDBJ whole genome shotgun (WGS) entry which is preliminary data.</text>
</comment>
<keyword evidence="9" id="KW-1185">Reference proteome</keyword>
<evidence type="ECO:0000256" key="4">
    <source>
        <dbReference type="ARBA" id="ARBA00023002"/>
    </source>
</evidence>
<dbReference type="CDD" id="cd20625">
    <property type="entry name" value="CYP164-like"/>
    <property type="match status" value="1"/>
</dbReference>
<dbReference type="PRINTS" id="PR00385">
    <property type="entry name" value="P450"/>
</dbReference>
<reference evidence="8" key="1">
    <citation type="submission" date="2021-01" db="EMBL/GenBank/DDBJ databases">
        <title>Whole genome shotgun sequence of Actinoplanes ferrugineus NBRC 15555.</title>
        <authorList>
            <person name="Komaki H."/>
            <person name="Tamura T."/>
        </authorList>
    </citation>
    <scope>NUCLEOTIDE SEQUENCE</scope>
    <source>
        <strain evidence="8">NBRC 15555</strain>
    </source>
</reference>
<keyword evidence="5 7" id="KW-0408">Iron</keyword>
<dbReference type="PRINTS" id="PR00359">
    <property type="entry name" value="BP450"/>
</dbReference>
<keyword evidence="6 7" id="KW-0503">Monooxygenase</keyword>
<evidence type="ECO:0000256" key="2">
    <source>
        <dbReference type="ARBA" id="ARBA00022617"/>
    </source>
</evidence>
<evidence type="ECO:0000256" key="5">
    <source>
        <dbReference type="ARBA" id="ARBA00023004"/>
    </source>
</evidence>
<dbReference type="Pfam" id="PF00067">
    <property type="entry name" value="p450"/>
    <property type="match status" value="2"/>
</dbReference>
<dbReference type="GO" id="GO:0005506">
    <property type="term" value="F:iron ion binding"/>
    <property type="evidence" value="ECO:0007669"/>
    <property type="project" value="InterPro"/>
</dbReference>
<dbReference type="Gene3D" id="1.10.630.10">
    <property type="entry name" value="Cytochrome P450"/>
    <property type="match status" value="1"/>
</dbReference>
<comment type="similarity">
    <text evidence="1 7">Belongs to the cytochrome P450 family.</text>
</comment>
<protein>
    <submittedName>
        <fullName evidence="8">Cytochrome P450</fullName>
    </submittedName>
</protein>
<evidence type="ECO:0000256" key="7">
    <source>
        <dbReference type="RuleBase" id="RU000461"/>
    </source>
</evidence>
<dbReference type="GO" id="GO:0020037">
    <property type="term" value="F:heme binding"/>
    <property type="evidence" value="ECO:0007669"/>
    <property type="project" value="InterPro"/>
</dbReference>
<evidence type="ECO:0000313" key="9">
    <source>
        <dbReference type="Proteomes" id="UP000598174"/>
    </source>
</evidence>
<proteinExistence type="inferred from homology"/>
<dbReference type="InterPro" id="IPR002397">
    <property type="entry name" value="Cyt_P450_B"/>
</dbReference>
<dbReference type="Proteomes" id="UP000598174">
    <property type="component" value="Unassembled WGS sequence"/>
</dbReference>
<dbReference type="InterPro" id="IPR001128">
    <property type="entry name" value="Cyt_P450"/>
</dbReference>
<dbReference type="SUPFAM" id="SSF48264">
    <property type="entry name" value="Cytochrome P450"/>
    <property type="match status" value="1"/>
</dbReference>
<evidence type="ECO:0000256" key="6">
    <source>
        <dbReference type="ARBA" id="ARBA00023033"/>
    </source>
</evidence>
<dbReference type="InterPro" id="IPR036396">
    <property type="entry name" value="Cyt_P450_sf"/>
</dbReference>
<evidence type="ECO:0000256" key="1">
    <source>
        <dbReference type="ARBA" id="ARBA00010617"/>
    </source>
</evidence>
<keyword evidence="2 7" id="KW-0349">Heme</keyword>
<evidence type="ECO:0000313" key="8">
    <source>
        <dbReference type="EMBL" id="GIE12954.1"/>
    </source>
</evidence>
<keyword evidence="4 7" id="KW-0560">Oxidoreductase</keyword>
<accession>A0A919J5I3</accession>
<keyword evidence="3 7" id="KW-0479">Metal-binding</keyword>
<gene>
    <name evidence="8" type="ORF">Afe05nite_47940</name>
</gene>
<dbReference type="EMBL" id="BOMM01000045">
    <property type="protein sequence ID" value="GIE12954.1"/>
    <property type="molecule type" value="Genomic_DNA"/>
</dbReference>
<dbReference type="PANTHER" id="PTHR46696:SF1">
    <property type="entry name" value="CYTOCHROME P450 YJIB-RELATED"/>
    <property type="match status" value="1"/>
</dbReference>
<name>A0A919J5I3_9ACTN</name>
<evidence type="ECO:0000256" key="3">
    <source>
        <dbReference type="ARBA" id="ARBA00022723"/>
    </source>
</evidence>
<dbReference type="InterPro" id="IPR017972">
    <property type="entry name" value="Cyt_P450_CS"/>
</dbReference>
<dbReference type="GO" id="GO:0004497">
    <property type="term" value="F:monooxygenase activity"/>
    <property type="evidence" value="ECO:0007669"/>
    <property type="project" value="UniProtKB-KW"/>
</dbReference>
<dbReference type="PROSITE" id="PS00086">
    <property type="entry name" value="CYTOCHROME_P450"/>
    <property type="match status" value="1"/>
</dbReference>
<dbReference type="AlphaFoldDB" id="A0A919J5I3"/>
<sequence>MVDETELSLSEGFPPLNPLTGRVSLVVDIVDGPEVSNLLAELTTLVGRDDPYPRYRRMREISPVVRADDSALVVTRHADCAAVTRDAKLGHLPAHMLAFIGLPDWADHPALYQLFTSLLALNPPDHTRLRRLVSSGFTPRRVQALRPAIERMVHELLDRVDGPADFISAFAFPLPCNVIGELLGVPEPDRAQFQSLVRDWSQVLDVITPEVIATADPAAAKMRSYLSDLAAERRKAPQDDLLSALVAAEEEGDRLTEDELLTMAALLFAAGFETTTNLLGNGLVALLDNPAEIPALLADPGRAVEELLRFDSPVQLLARVAWEQTSIGGVPVDAGDRIVAYLGAGNRDPERFTDPDRLDLTRPDNGPLSFGGGIHYCLGAPLARLEAQVAFPALLSRFPGLRLDGAPVRRNSLTIRGYTSLPVAFEK</sequence>